<keyword evidence="2" id="KW-1185">Reference proteome</keyword>
<protein>
    <submittedName>
        <fullName evidence="1">Uncharacterized protein</fullName>
    </submittedName>
</protein>
<proteinExistence type="predicted"/>
<dbReference type="AlphaFoldDB" id="A0A0C2RS23"/>
<organism evidence="1 2">
    <name type="scientific">Jeotgalibacillus campisalis</name>
    <dbReference type="NCBI Taxonomy" id="220754"/>
    <lineage>
        <taxon>Bacteria</taxon>
        <taxon>Bacillati</taxon>
        <taxon>Bacillota</taxon>
        <taxon>Bacilli</taxon>
        <taxon>Bacillales</taxon>
        <taxon>Caryophanaceae</taxon>
        <taxon>Jeotgalibacillus</taxon>
    </lineage>
</organism>
<comment type="caution">
    <text evidence="1">The sequence shown here is derived from an EMBL/GenBank/DDBJ whole genome shotgun (WGS) entry which is preliminary data.</text>
</comment>
<evidence type="ECO:0000313" key="1">
    <source>
        <dbReference type="EMBL" id="KIL53025.1"/>
    </source>
</evidence>
<dbReference type="Proteomes" id="UP000031972">
    <property type="component" value="Unassembled WGS sequence"/>
</dbReference>
<accession>A0A0C2RS23</accession>
<reference evidence="1 2" key="1">
    <citation type="submission" date="2015-01" db="EMBL/GenBank/DDBJ databases">
        <title>Jeotgalibacillus campisalis genome sequencing.</title>
        <authorList>
            <person name="Goh K.M."/>
            <person name="Chan K.-G."/>
            <person name="Yaakop A.S."/>
            <person name="Ee R."/>
            <person name="Gan H.M."/>
            <person name="Chan C.S."/>
        </authorList>
    </citation>
    <scope>NUCLEOTIDE SEQUENCE [LARGE SCALE GENOMIC DNA]</scope>
    <source>
        <strain evidence="1 2">SF-57</strain>
    </source>
</reference>
<gene>
    <name evidence="1" type="ORF">KR50_03540</name>
</gene>
<dbReference type="PATRIC" id="fig|220754.4.peg.361"/>
<name>A0A0C2RS23_9BACL</name>
<evidence type="ECO:0000313" key="2">
    <source>
        <dbReference type="Proteomes" id="UP000031972"/>
    </source>
</evidence>
<sequence length="63" mass="7617">MQVESVENPILIQENVYALRLNYDLFLETVKELAGHYFEYRRKPIACLIHKCQQLVFLFERDK</sequence>
<dbReference type="EMBL" id="JXRR01000001">
    <property type="protein sequence ID" value="KIL53025.1"/>
    <property type="molecule type" value="Genomic_DNA"/>
</dbReference>